<reference evidence="1 2" key="1">
    <citation type="submission" date="2020-08" db="EMBL/GenBank/DDBJ databases">
        <title>Sequencing the genomes of 1000 actinobacteria strains.</title>
        <authorList>
            <person name="Klenk H.-P."/>
        </authorList>
    </citation>
    <scope>NUCLEOTIDE SEQUENCE [LARGE SCALE GENOMIC DNA]</scope>
    <source>
        <strain evidence="1 2">DSM 40084</strain>
    </source>
</reference>
<accession>A0A7W9H9W4</accession>
<name>A0A7W9H9W4_9ACTN</name>
<comment type="caution">
    <text evidence="1">The sequence shown here is derived from an EMBL/GenBank/DDBJ whole genome shotgun (WGS) entry which is preliminary data.</text>
</comment>
<protein>
    <submittedName>
        <fullName evidence="1">Uncharacterized protein</fullName>
    </submittedName>
</protein>
<gene>
    <name evidence="1" type="ORF">HDA41_006045</name>
</gene>
<evidence type="ECO:0000313" key="1">
    <source>
        <dbReference type="EMBL" id="MBB5798081.1"/>
    </source>
</evidence>
<evidence type="ECO:0000313" key="2">
    <source>
        <dbReference type="Proteomes" id="UP000590647"/>
    </source>
</evidence>
<dbReference type="RefSeq" id="WP_184989462.1">
    <property type="nucleotide sequence ID" value="NZ_JACHNE010000001.1"/>
</dbReference>
<dbReference type="EMBL" id="JACHNE010000001">
    <property type="protein sequence ID" value="MBB5798081.1"/>
    <property type="molecule type" value="Genomic_DNA"/>
</dbReference>
<sequence>MRSTFEDRLLDELKREIRLRESAETRTADAGSGERGAKASLGRFLAPLASLAPRRAAVVAAACAVAWLAAVVVPGAPADSKAYAVEPVGDGSVRLTVMEQSIGVPAQQALAEKVRPWGIEVTIDLLPSGYVCERSKVSPVTDIHGRPLIIDGRPLIPVKAGWDVTLRRGNVLAFENTRGDSRPRAVEFYATRSEAEPCVPMKVSLSDVRSGRRR</sequence>
<dbReference type="AlphaFoldDB" id="A0A7W9H9W4"/>
<dbReference type="Proteomes" id="UP000590647">
    <property type="component" value="Unassembled WGS sequence"/>
</dbReference>
<keyword evidence="2" id="KW-1185">Reference proteome</keyword>
<organism evidence="1 2">
    <name type="scientific">Streptomyces caelestis</name>
    <dbReference type="NCBI Taxonomy" id="36816"/>
    <lineage>
        <taxon>Bacteria</taxon>
        <taxon>Bacillati</taxon>
        <taxon>Actinomycetota</taxon>
        <taxon>Actinomycetes</taxon>
        <taxon>Kitasatosporales</taxon>
        <taxon>Streptomycetaceae</taxon>
        <taxon>Streptomyces</taxon>
    </lineage>
</organism>
<proteinExistence type="predicted"/>